<dbReference type="InterPro" id="IPR036942">
    <property type="entry name" value="Beta-barrel_TonB_sf"/>
</dbReference>
<evidence type="ECO:0000256" key="11">
    <source>
        <dbReference type="RuleBase" id="RU003357"/>
    </source>
</evidence>
<keyword evidence="5 10" id="KW-0812">Transmembrane</keyword>
<keyword evidence="9 10" id="KW-0998">Cell outer membrane</keyword>
<keyword evidence="4" id="KW-0406">Ion transport</keyword>
<evidence type="ECO:0000256" key="10">
    <source>
        <dbReference type="PROSITE-ProRule" id="PRU01360"/>
    </source>
</evidence>
<evidence type="ECO:0000256" key="12">
    <source>
        <dbReference type="SAM" id="SignalP"/>
    </source>
</evidence>
<evidence type="ECO:0000256" key="7">
    <source>
        <dbReference type="ARBA" id="ARBA00023077"/>
    </source>
</evidence>
<keyword evidence="8 10" id="KW-0472">Membrane</keyword>
<dbReference type="Gene3D" id="2.40.170.20">
    <property type="entry name" value="TonB-dependent receptor, beta-barrel domain"/>
    <property type="match status" value="1"/>
</dbReference>
<evidence type="ECO:0000256" key="5">
    <source>
        <dbReference type="ARBA" id="ARBA00022692"/>
    </source>
</evidence>
<dbReference type="EMBL" id="FOSR01000018">
    <property type="protein sequence ID" value="SFL18754.1"/>
    <property type="molecule type" value="Genomic_DNA"/>
</dbReference>
<dbReference type="Proteomes" id="UP000198725">
    <property type="component" value="Unassembled WGS sequence"/>
</dbReference>
<dbReference type="InterPro" id="IPR012910">
    <property type="entry name" value="Plug_dom"/>
</dbReference>
<dbReference type="GO" id="GO:0009279">
    <property type="term" value="C:cell outer membrane"/>
    <property type="evidence" value="ECO:0007669"/>
    <property type="project" value="UniProtKB-SubCell"/>
</dbReference>
<dbReference type="InterPro" id="IPR039426">
    <property type="entry name" value="TonB-dep_rcpt-like"/>
</dbReference>
<keyword evidence="3 10" id="KW-1134">Transmembrane beta strand</keyword>
<dbReference type="SUPFAM" id="SSF56935">
    <property type="entry name" value="Porins"/>
    <property type="match status" value="1"/>
</dbReference>
<feature type="chain" id="PRO_5011567001" evidence="12">
    <location>
        <begin position="20"/>
        <end position="1014"/>
    </location>
</feature>
<dbReference type="Pfam" id="PF00593">
    <property type="entry name" value="TonB_dep_Rec_b-barrel"/>
    <property type="match status" value="1"/>
</dbReference>
<reference evidence="15" key="1">
    <citation type="submission" date="2016-10" db="EMBL/GenBank/DDBJ databases">
        <authorList>
            <person name="Varghese N."/>
            <person name="Submissions S."/>
        </authorList>
    </citation>
    <scope>NUCLEOTIDE SEQUENCE [LARGE SCALE GENOMIC DNA]</scope>
    <source>
        <strain evidence="15">MO64</strain>
    </source>
</reference>
<keyword evidence="2 10" id="KW-0813">Transport</keyword>
<dbReference type="InterPro" id="IPR000531">
    <property type="entry name" value="Beta-barrel_TonB"/>
</dbReference>
<feature type="signal peptide" evidence="12">
    <location>
        <begin position="1"/>
        <end position="19"/>
    </location>
</feature>
<evidence type="ECO:0000256" key="3">
    <source>
        <dbReference type="ARBA" id="ARBA00022452"/>
    </source>
</evidence>
<keyword evidence="6" id="KW-0408">Iron</keyword>
<dbReference type="PANTHER" id="PTHR47234">
    <property type="match status" value="1"/>
</dbReference>
<evidence type="ECO:0000256" key="9">
    <source>
        <dbReference type="ARBA" id="ARBA00023237"/>
    </source>
</evidence>
<evidence type="ECO:0000313" key="15">
    <source>
        <dbReference type="Proteomes" id="UP000198725"/>
    </source>
</evidence>
<dbReference type="InterPro" id="IPR011662">
    <property type="entry name" value="Secretin/TonB_short_N"/>
</dbReference>
<gene>
    <name evidence="14" type="ORF">SAMN05192579_11846</name>
</gene>
<evidence type="ECO:0000256" key="4">
    <source>
        <dbReference type="ARBA" id="ARBA00022496"/>
    </source>
</evidence>
<comment type="similarity">
    <text evidence="10 11">Belongs to the TonB-dependent receptor family.</text>
</comment>
<evidence type="ECO:0000256" key="8">
    <source>
        <dbReference type="ARBA" id="ARBA00023136"/>
    </source>
</evidence>
<dbReference type="Pfam" id="PF07660">
    <property type="entry name" value="STN"/>
    <property type="match status" value="1"/>
</dbReference>
<dbReference type="SMART" id="SM00965">
    <property type="entry name" value="STN"/>
    <property type="match status" value="1"/>
</dbReference>
<keyword evidence="4" id="KW-0410">Iron transport</keyword>
<accession>A0A1I4FLJ1</accession>
<name>A0A1I4FLJ1_9GAMM</name>
<evidence type="ECO:0000313" key="14">
    <source>
        <dbReference type="EMBL" id="SFL18754.1"/>
    </source>
</evidence>
<sequence length="1014" mass="108829">MLWALAAAVACLPGTAALAAPSRAAQSAPPLHAYAIAPGALGHALDSLAAQGGVQVAYAPELIAGKTTRGLSGRFTPTAALKRLLDGTGLRWNALGPASFVLMPADHAPQRTVHALPLRPASNDASTLATVNVSGALIGDARVQTATPVFTITAAQIEARGFSSVSDVLRNNVFATGSVQGQQEAGSFTQGAQPISLFGLGPQFTLILVDGKPIAQYGRPYNGSNNFISVANLPLSLIDHIDVMAGGGSAIYGSQAIGGVINIVTRSHLDGGAVSARMGGYADGGGASQRMTFAWGHDSGRLHTLAALEFTNAEPIWGYQRSLTSGTGPQGGSPPLQAGILDYGTIATFTGYPQGFLAPPNGCDQALYGHSTRLAGTSASRQYCGSSTLGGYRTYSNDTRSYDGLLKLRYRASDSVRLYADAMWDWQEQRWYPGVPGWDADDLPGGVIEDAASGHILYPEKYFAPEEMPNGVFGQMYRQRDVLYQADLGANGRFGASDWTWDIYHLRSGDHARVEEPLLIAPLINHFFSALLGATGNIDPVTGLPLYRTDAAAFFDGVSPAQYAGFARDVGETSNTALHDTRLTIGNTAWFELPGGNASLAALVEAGGESWQEPINPLFADHAVFEHAASGGGGRRAHAATAFELNLPLFKPLTLDLSGRYDRYDSDRTRGNHHFTYRFGVEYRPFHSLLLRGNYATSFKAPDLSSLFLSPSSYYTQVTDYYACAKDGASSCDAYSNGVRGTLLANPTLRPTTASSWTAGAAWSPTERVSVSVDYIDMAIRNEVVEQDIDQLTYDDARCLLGQLDPASAQCQALTNPTTGQVQRAGTDGPITALVTSYANLSSETIRAIFASLRYHFVPTRFGSFGLQLDYNDLLNHEFRFEAGTPSVRQLANPQSSTEFKSMFTGALDWTSPGRRWTSTLYARRVGSSPNYAAILGGASQPGAGRLRPWITFNGSIGYQATRHLRFALMVNNLANKMPPRDASYTDAPYFNDENYDVYGRQIMLQMRMAFDAR</sequence>
<dbReference type="InterPro" id="IPR037066">
    <property type="entry name" value="Plug_dom_sf"/>
</dbReference>
<feature type="domain" description="Secretin/TonB short N-terminal" evidence="13">
    <location>
        <begin position="54"/>
        <end position="105"/>
    </location>
</feature>
<keyword evidence="15" id="KW-1185">Reference proteome</keyword>
<dbReference type="PANTHER" id="PTHR47234:SF1">
    <property type="entry name" value="TONB-DEPENDENT RECEPTOR"/>
    <property type="match status" value="1"/>
</dbReference>
<keyword evidence="12" id="KW-0732">Signal</keyword>
<comment type="subcellular location">
    <subcellularLocation>
        <location evidence="1 10">Cell outer membrane</location>
        <topology evidence="1 10">Multi-pass membrane protein</topology>
    </subcellularLocation>
</comment>
<dbReference type="Gene3D" id="2.170.130.10">
    <property type="entry name" value="TonB-dependent receptor, plug domain"/>
    <property type="match status" value="1"/>
</dbReference>
<evidence type="ECO:0000259" key="13">
    <source>
        <dbReference type="SMART" id="SM00965"/>
    </source>
</evidence>
<dbReference type="Pfam" id="PF07715">
    <property type="entry name" value="Plug"/>
    <property type="match status" value="1"/>
</dbReference>
<proteinExistence type="inferred from homology"/>
<protein>
    <submittedName>
        <fullName evidence="14">Secretin and TonB N terminus short domain-containing protein</fullName>
    </submittedName>
</protein>
<dbReference type="PROSITE" id="PS52016">
    <property type="entry name" value="TONB_DEPENDENT_REC_3"/>
    <property type="match status" value="1"/>
</dbReference>
<evidence type="ECO:0000256" key="6">
    <source>
        <dbReference type="ARBA" id="ARBA00023004"/>
    </source>
</evidence>
<keyword evidence="7 11" id="KW-0798">TonB box</keyword>
<evidence type="ECO:0000256" key="2">
    <source>
        <dbReference type="ARBA" id="ARBA00022448"/>
    </source>
</evidence>
<dbReference type="AlphaFoldDB" id="A0A1I4FLJ1"/>
<dbReference type="Gene3D" id="3.55.50.30">
    <property type="match status" value="1"/>
</dbReference>
<evidence type="ECO:0000256" key="1">
    <source>
        <dbReference type="ARBA" id="ARBA00004571"/>
    </source>
</evidence>
<organism evidence="14 15">
    <name type="scientific">Rhodanobacter glycinis</name>
    <dbReference type="NCBI Taxonomy" id="582702"/>
    <lineage>
        <taxon>Bacteria</taxon>
        <taxon>Pseudomonadati</taxon>
        <taxon>Pseudomonadota</taxon>
        <taxon>Gammaproteobacteria</taxon>
        <taxon>Lysobacterales</taxon>
        <taxon>Rhodanobacteraceae</taxon>
        <taxon>Rhodanobacter</taxon>
    </lineage>
</organism>
<dbReference type="GO" id="GO:0006826">
    <property type="term" value="P:iron ion transport"/>
    <property type="evidence" value="ECO:0007669"/>
    <property type="project" value="UniProtKB-KW"/>
</dbReference>
<dbReference type="RefSeq" id="WP_175481593.1">
    <property type="nucleotide sequence ID" value="NZ_FOSR01000018.1"/>
</dbReference>